<dbReference type="RefSeq" id="WP_081741176.1">
    <property type="nucleotide sequence ID" value="NZ_JACIER010000003.1"/>
</dbReference>
<comment type="catalytic activity">
    <reaction evidence="5">
        <text>a 2'-deoxyribonucleoside 5'-diphosphate + [thioredoxin]-disulfide + H2O = a ribonucleoside 5'-diphosphate + [thioredoxin]-dithiol</text>
        <dbReference type="Rhea" id="RHEA:23252"/>
        <dbReference type="Rhea" id="RHEA-COMP:10698"/>
        <dbReference type="Rhea" id="RHEA-COMP:10700"/>
        <dbReference type="ChEBI" id="CHEBI:15377"/>
        <dbReference type="ChEBI" id="CHEBI:29950"/>
        <dbReference type="ChEBI" id="CHEBI:50058"/>
        <dbReference type="ChEBI" id="CHEBI:57930"/>
        <dbReference type="ChEBI" id="CHEBI:73316"/>
        <dbReference type="EC" id="1.17.4.1"/>
    </reaction>
</comment>
<evidence type="ECO:0000256" key="1">
    <source>
        <dbReference type="ARBA" id="ARBA00007405"/>
    </source>
</evidence>
<sequence length="81" mass="8801">MEYVYKTQGTCSSSIRLSVDNDVITDVSFQGGCHGNLQGISCLVKGMKIEEVIVRLKGICCGNKSTSCPDQLCHALHEMGY</sequence>
<protein>
    <recommendedName>
        <fullName evidence="2">ribonucleoside-diphosphate reductase</fullName>
        <ecNumber evidence="2">1.17.4.1</ecNumber>
    </recommendedName>
</protein>
<dbReference type="GO" id="GO:0004748">
    <property type="term" value="F:ribonucleoside-diphosphate reductase activity, thioredoxin disulfide as acceptor"/>
    <property type="evidence" value="ECO:0007669"/>
    <property type="project" value="UniProtKB-EC"/>
</dbReference>
<name>A0A840CYU1_9BACE</name>
<keyword evidence="4" id="KW-0547">Nucleotide-binding</keyword>
<evidence type="ECO:0000313" key="7">
    <source>
        <dbReference type="EMBL" id="MBB4043278.1"/>
    </source>
</evidence>
<dbReference type="InterPro" id="IPR023806">
    <property type="entry name" value="CHP03905"/>
</dbReference>
<evidence type="ECO:0000256" key="4">
    <source>
        <dbReference type="ARBA" id="ARBA00022741"/>
    </source>
</evidence>
<dbReference type="GO" id="GO:0000166">
    <property type="term" value="F:nucleotide binding"/>
    <property type="evidence" value="ECO:0007669"/>
    <property type="project" value="UniProtKB-KW"/>
</dbReference>
<dbReference type="AlphaFoldDB" id="A0A840CYU1"/>
<evidence type="ECO:0000256" key="5">
    <source>
        <dbReference type="ARBA" id="ARBA00047754"/>
    </source>
</evidence>
<evidence type="ECO:0000313" key="8">
    <source>
        <dbReference type="Proteomes" id="UP000560658"/>
    </source>
</evidence>
<keyword evidence="8" id="KW-1185">Reference proteome</keyword>
<dbReference type="NCBIfam" id="TIGR03905">
    <property type="entry name" value="TIGR03905_4_Cys"/>
    <property type="match status" value="1"/>
</dbReference>
<gene>
    <name evidence="7" type="ORF">GGR06_001045</name>
</gene>
<dbReference type="Proteomes" id="UP000560658">
    <property type="component" value="Unassembled WGS sequence"/>
</dbReference>
<proteinExistence type="inferred from homology"/>
<evidence type="ECO:0000256" key="2">
    <source>
        <dbReference type="ARBA" id="ARBA00012274"/>
    </source>
</evidence>
<keyword evidence="3" id="KW-0237">DNA synthesis</keyword>
<dbReference type="Pfam" id="PF12637">
    <property type="entry name" value="TSCPD"/>
    <property type="match status" value="1"/>
</dbReference>
<feature type="domain" description="TSCPD" evidence="6">
    <location>
        <begin position="5"/>
        <end position="78"/>
    </location>
</feature>
<dbReference type="GO" id="GO:0071897">
    <property type="term" value="P:DNA biosynthetic process"/>
    <property type="evidence" value="ECO:0007669"/>
    <property type="project" value="UniProtKB-KW"/>
</dbReference>
<dbReference type="EMBL" id="JACIER010000003">
    <property type="protein sequence ID" value="MBB4043278.1"/>
    <property type="molecule type" value="Genomic_DNA"/>
</dbReference>
<accession>A0A840CYU1</accession>
<organism evidence="7 8">
    <name type="scientific">Bacteroides reticulotermitis</name>
    <dbReference type="NCBI Taxonomy" id="1133319"/>
    <lineage>
        <taxon>Bacteria</taxon>
        <taxon>Pseudomonadati</taxon>
        <taxon>Bacteroidota</taxon>
        <taxon>Bacteroidia</taxon>
        <taxon>Bacteroidales</taxon>
        <taxon>Bacteroidaceae</taxon>
        <taxon>Bacteroides</taxon>
    </lineage>
</organism>
<reference evidence="7" key="1">
    <citation type="submission" date="2020-08" db="EMBL/GenBank/DDBJ databases">
        <title>Genomic Encyclopedia of Type Strains, Phase IV (KMG-IV): sequencing the most valuable type-strain genomes for metagenomic binning, comparative biology and taxonomic classification.</title>
        <authorList>
            <person name="Goeker M."/>
        </authorList>
    </citation>
    <scope>NUCLEOTIDE SEQUENCE [LARGE SCALE GENOMIC DNA]</scope>
    <source>
        <strain evidence="7">DSM 105720</strain>
    </source>
</reference>
<dbReference type="InterPro" id="IPR024434">
    <property type="entry name" value="TSCPD_dom"/>
</dbReference>
<evidence type="ECO:0000259" key="6">
    <source>
        <dbReference type="Pfam" id="PF12637"/>
    </source>
</evidence>
<dbReference type="EC" id="1.17.4.1" evidence="2"/>
<comment type="similarity">
    <text evidence="1">Belongs to the ribonucleoside diphosphate reductase class-2 family.</text>
</comment>
<comment type="caution">
    <text evidence="7">The sequence shown here is derived from an EMBL/GenBank/DDBJ whole genome shotgun (WGS) entry which is preliminary data.</text>
</comment>
<evidence type="ECO:0000256" key="3">
    <source>
        <dbReference type="ARBA" id="ARBA00022634"/>
    </source>
</evidence>